<dbReference type="SUPFAM" id="SSF51430">
    <property type="entry name" value="NAD(P)-linked oxidoreductase"/>
    <property type="match status" value="1"/>
</dbReference>
<evidence type="ECO:0000313" key="5">
    <source>
        <dbReference type="Proteomes" id="UP000288805"/>
    </source>
</evidence>
<dbReference type="Gene3D" id="3.20.20.100">
    <property type="entry name" value="NADP-dependent oxidoreductase domain"/>
    <property type="match status" value="1"/>
</dbReference>
<evidence type="ECO:0000259" key="3">
    <source>
        <dbReference type="Pfam" id="PF00248"/>
    </source>
</evidence>
<keyword evidence="1" id="KW-0521">NADP</keyword>
<gene>
    <name evidence="4" type="primary">AKR1_14</name>
    <name evidence="4" type="ORF">CK203_097279</name>
</gene>
<dbReference type="OrthoDB" id="37537at2759"/>
<keyword evidence="2" id="KW-0560">Oxidoreductase</keyword>
<sequence length="92" mass="10290">MGEEHMVQIQVPRVKLGNQGLEVSKLGFGCAGLFGVYDISVSEELAVSIIKYAFSKGITFLDTSDFYGPMLSSWLERYCIFTWFHQGLSNSI</sequence>
<feature type="domain" description="NADP-dependent oxidoreductase" evidence="3">
    <location>
        <begin position="25"/>
        <end position="70"/>
    </location>
</feature>
<dbReference type="InterPro" id="IPR023210">
    <property type="entry name" value="NADP_OxRdtase_dom"/>
</dbReference>
<organism evidence="4 5">
    <name type="scientific">Vitis vinifera</name>
    <name type="common">Grape</name>
    <dbReference type="NCBI Taxonomy" id="29760"/>
    <lineage>
        <taxon>Eukaryota</taxon>
        <taxon>Viridiplantae</taxon>
        <taxon>Streptophyta</taxon>
        <taxon>Embryophyta</taxon>
        <taxon>Tracheophyta</taxon>
        <taxon>Spermatophyta</taxon>
        <taxon>Magnoliopsida</taxon>
        <taxon>eudicotyledons</taxon>
        <taxon>Gunneridae</taxon>
        <taxon>Pentapetalae</taxon>
        <taxon>rosids</taxon>
        <taxon>Vitales</taxon>
        <taxon>Vitaceae</taxon>
        <taxon>Viteae</taxon>
        <taxon>Vitis</taxon>
    </lineage>
</organism>
<protein>
    <submittedName>
        <fullName evidence="4">Putative aldo-keto reductase 1</fullName>
    </submittedName>
</protein>
<evidence type="ECO:0000313" key="4">
    <source>
        <dbReference type="EMBL" id="RVW38055.1"/>
    </source>
</evidence>
<dbReference type="InterPro" id="IPR050791">
    <property type="entry name" value="Aldo-Keto_reductase"/>
</dbReference>
<comment type="caution">
    <text evidence="4">The sequence shown here is derived from an EMBL/GenBank/DDBJ whole genome shotgun (WGS) entry which is preliminary data.</text>
</comment>
<proteinExistence type="predicted"/>
<evidence type="ECO:0000256" key="1">
    <source>
        <dbReference type="ARBA" id="ARBA00022857"/>
    </source>
</evidence>
<dbReference type="EMBL" id="QGNW01001515">
    <property type="protein sequence ID" value="RVW38055.1"/>
    <property type="molecule type" value="Genomic_DNA"/>
</dbReference>
<dbReference type="InterPro" id="IPR036812">
    <property type="entry name" value="NAD(P)_OxRdtase_dom_sf"/>
</dbReference>
<dbReference type="PANTHER" id="PTHR43625">
    <property type="entry name" value="AFLATOXIN B1 ALDEHYDE REDUCTASE"/>
    <property type="match status" value="1"/>
</dbReference>
<name>A0A438DRE0_VITVI</name>
<dbReference type="AlphaFoldDB" id="A0A438DRE0"/>
<dbReference type="GO" id="GO:0016491">
    <property type="term" value="F:oxidoreductase activity"/>
    <property type="evidence" value="ECO:0007669"/>
    <property type="project" value="UniProtKB-KW"/>
</dbReference>
<evidence type="ECO:0000256" key="2">
    <source>
        <dbReference type="ARBA" id="ARBA00023002"/>
    </source>
</evidence>
<accession>A0A438DRE0</accession>
<dbReference type="PANTHER" id="PTHR43625:SF81">
    <property type="entry name" value="OS01G0618100 PROTEIN"/>
    <property type="match status" value="1"/>
</dbReference>
<dbReference type="Pfam" id="PF00248">
    <property type="entry name" value="Aldo_ket_red"/>
    <property type="match status" value="1"/>
</dbReference>
<dbReference type="Proteomes" id="UP000288805">
    <property type="component" value="Unassembled WGS sequence"/>
</dbReference>
<reference evidence="4 5" key="1">
    <citation type="journal article" date="2018" name="PLoS Genet.">
        <title>Population sequencing reveals clonal diversity and ancestral inbreeding in the grapevine cultivar Chardonnay.</title>
        <authorList>
            <person name="Roach M.J."/>
            <person name="Johnson D.L."/>
            <person name="Bohlmann J."/>
            <person name="van Vuuren H.J."/>
            <person name="Jones S.J."/>
            <person name="Pretorius I.S."/>
            <person name="Schmidt S.A."/>
            <person name="Borneman A.R."/>
        </authorList>
    </citation>
    <scope>NUCLEOTIDE SEQUENCE [LARGE SCALE GENOMIC DNA]</scope>
    <source>
        <strain evidence="5">cv. Chardonnay</strain>
        <tissue evidence="4">Leaf</tissue>
    </source>
</reference>